<dbReference type="InterPro" id="IPR012349">
    <property type="entry name" value="Split_barrel_FMN-bd"/>
</dbReference>
<dbReference type="EMBL" id="BAAANY010000002">
    <property type="protein sequence ID" value="GAA1661219.1"/>
    <property type="molecule type" value="Genomic_DNA"/>
</dbReference>
<comment type="caution">
    <text evidence="3">The sequence shown here is derived from an EMBL/GenBank/DDBJ whole genome shotgun (WGS) entry which is preliminary data.</text>
</comment>
<evidence type="ECO:0000313" key="4">
    <source>
        <dbReference type="Proteomes" id="UP001500618"/>
    </source>
</evidence>
<dbReference type="InterPro" id="IPR011576">
    <property type="entry name" value="Pyridox_Oxase_N"/>
</dbReference>
<dbReference type="InterPro" id="IPR052019">
    <property type="entry name" value="F420H2_bilvrd_red/Heme_oxyg"/>
</dbReference>
<dbReference type="Proteomes" id="UP001500618">
    <property type="component" value="Unassembled WGS sequence"/>
</dbReference>
<evidence type="ECO:0000256" key="1">
    <source>
        <dbReference type="ARBA" id="ARBA00023002"/>
    </source>
</evidence>
<proteinExistence type="predicted"/>
<dbReference type="NCBIfam" id="TIGR04023">
    <property type="entry name" value="PPOX_MSMEG_5819"/>
    <property type="match status" value="1"/>
</dbReference>
<dbReference type="RefSeq" id="WP_163567319.1">
    <property type="nucleotide sequence ID" value="NZ_BAAANY010000002.1"/>
</dbReference>
<gene>
    <name evidence="3" type="ORF">GCM10009765_08340</name>
</gene>
<dbReference type="Gene3D" id="2.30.110.10">
    <property type="entry name" value="Electron Transport, Fmn-binding Protein, Chain A"/>
    <property type="match status" value="1"/>
</dbReference>
<dbReference type="PANTHER" id="PTHR35176">
    <property type="entry name" value="HEME OXYGENASE HI_0854-RELATED"/>
    <property type="match status" value="1"/>
</dbReference>
<dbReference type="SUPFAM" id="SSF50475">
    <property type="entry name" value="FMN-binding split barrel"/>
    <property type="match status" value="1"/>
</dbReference>
<dbReference type="InterPro" id="IPR024031">
    <property type="entry name" value="MSMEG_5819/OxyR"/>
</dbReference>
<dbReference type="Pfam" id="PF01243">
    <property type="entry name" value="PNPOx_N"/>
    <property type="match status" value="1"/>
</dbReference>
<keyword evidence="1" id="KW-0560">Oxidoreductase</keyword>
<accession>A0ABP4RSS5</accession>
<dbReference type="PANTHER" id="PTHR35176:SF6">
    <property type="entry name" value="HEME OXYGENASE HI_0854-RELATED"/>
    <property type="match status" value="1"/>
</dbReference>
<name>A0ABP4RSS5_9ACTN</name>
<evidence type="ECO:0000259" key="2">
    <source>
        <dbReference type="Pfam" id="PF01243"/>
    </source>
</evidence>
<reference evidence="4" key="1">
    <citation type="journal article" date="2019" name="Int. J. Syst. Evol. Microbiol.">
        <title>The Global Catalogue of Microorganisms (GCM) 10K type strain sequencing project: providing services to taxonomists for standard genome sequencing and annotation.</title>
        <authorList>
            <consortium name="The Broad Institute Genomics Platform"/>
            <consortium name="The Broad Institute Genome Sequencing Center for Infectious Disease"/>
            <person name="Wu L."/>
            <person name="Ma J."/>
        </authorList>
    </citation>
    <scope>NUCLEOTIDE SEQUENCE [LARGE SCALE GENOMIC DNA]</scope>
    <source>
        <strain evidence="4">JCM 14718</strain>
    </source>
</reference>
<keyword evidence="4" id="KW-1185">Reference proteome</keyword>
<sequence length="144" mass="15743">MSVFTDEEVAYMKSQLLGRLATVGADGRPTVRPVGVIYDPEAEAIVIGGVVGSRMANSKKFRDTTLHPEVSFLVDDIATVDPWRPRGMEIRGRAQNHLDGGEQVGLRLEAPFPFEPAWILIRPTRVLTWGIAAGSGDLSTRKIT</sequence>
<feature type="domain" description="Pyridoxamine 5'-phosphate oxidase N-terminal" evidence="2">
    <location>
        <begin position="5"/>
        <end position="104"/>
    </location>
</feature>
<organism evidence="3 4">
    <name type="scientific">Fodinicola feengrottensis</name>
    <dbReference type="NCBI Taxonomy" id="435914"/>
    <lineage>
        <taxon>Bacteria</taxon>
        <taxon>Bacillati</taxon>
        <taxon>Actinomycetota</taxon>
        <taxon>Actinomycetes</taxon>
        <taxon>Mycobacteriales</taxon>
        <taxon>Fodinicola</taxon>
    </lineage>
</organism>
<protein>
    <submittedName>
        <fullName evidence="3">PPOX class F420-dependent oxidoreductase</fullName>
    </submittedName>
</protein>
<evidence type="ECO:0000313" key="3">
    <source>
        <dbReference type="EMBL" id="GAA1661219.1"/>
    </source>
</evidence>